<evidence type="ECO:0000313" key="3">
    <source>
        <dbReference type="Proteomes" id="UP000235943"/>
    </source>
</evidence>
<protein>
    <submittedName>
        <fullName evidence="2">Uncharacterized protein</fullName>
    </submittedName>
</protein>
<reference evidence="2 3" key="1">
    <citation type="submission" date="2018-01" db="EMBL/GenBank/DDBJ databases">
        <title>Draft genome sequence of Streptomyces sp. 13K301.</title>
        <authorList>
            <person name="Sahin N."/>
            <person name="Saygin H."/>
            <person name="Ay H."/>
        </authorList>
    </citation>
    <scope>NUCLEOTIDE SEQUENCE [LARGE SCALE GENOMIC DNA]</scope>
    <source>
        <strain evidence="2 3">13K301</strain>
    </source>
</reference>
<feature type="region of interest" description="Disordered" evidence="1">
    <location>
        <begin position="60"/>
        <end position="83"/>
    </location>
</feature>
<feature type="non-terminal residue" evidence="2">
    <location>
        <position position="1"/>
    </location>
</feature>
<proteinExistence type="predicted"/>
<dbReference type="AlphaFoldDB" id="A0A2N8TWV6"/>
<dbReference type="EMBL" id="POUC01000013">
    <property type="protein sequence ID" value="PNG23505.1"/>
    <property type="molecule type" value="Genomic_DNA"/>
</dbReference>
<dbReference type="Proteomes" id="UP000235943">
    <property type="component" value="Unassembled WGS sequence"/>
</dbReference>
<comment type="caution">
    <text evidence="2">The sequence shown here is derived from an EMBL/GenBank/DDBJ whole genome shotgun (WGS) entry which is preliminary data.</text>
</comment>
<organism evidence="2 3">
    <name type="scientific">Streptomyces cahuitamycinicus</name>
    <dbReference type="NCBI Taxonomy" id="2070367"/>
    <lineage>
        <taxon>Bacteria</taxon>
        <taxon>Bacillati</taxon>
        <taxon>Actinomycetota</taxon>
        <taxon>Actinomycetes</taxon>
        <taxon>Kitasatosporales</taxon>
        <taxon>Streptomycetaceae</taxon>
        <taxon>Streptomyces</taxon>
    </lineage>
</organism>
<evidence type="ECO:0000313" key="2">
    <source>
        <dbReference type="EMBL" id="PNG23505.1"/>
    </source>
</evidence>
<sequence>APAPAPDSVAALAGEPIDWDRIRAAVALAEARRGQSPASSGPGAPSVQLMGEITRRVAVRHKSGRKADTRAPVGRIQLPEQQL</sequence>
<dbReference type="RefSeq" id="WP_219728315.1">
    <property type="nucleotide sequence ID" value="NZ_POUC01000013.1"/>
</dbReference>
<keyword evidence="3" id="KW-1185">Reference proteome</keyword>
<accession>A0A2N8TWV6</accession>
<evidence type="ECO:0000256" key="1">
    <source>
        <dbReference type="SAM" id="MobiDB-lite"/>
    </source>
</evidence>
<name>A0A2N8TWV6_9ACTN</name>
<gene>
    <name evidence="2" type="ORF">C1J00_03370</name>
</gene>